<keyword evidence="3" id="KW-1185">Reference proteome</keyword>
<evidence type="ECO:0000313" key="3">
    <source>
        <dbReference type="Proteomes" id="UP000622552"/>
    </source>
</evidence>
<dbReference type="InterPro" id="IPR033396">
    <property type="entry name" value="DUF5107"/>
</dbReference>
<dbReference type="InterPro" id="IPR014718">
    <property type="entry name" value="GH-type_carb-bd"/>
</dbReference>
<dbReference type="RefSeq" id="WP_197007301.1">
    <property type="nucleotide sequence ID" value="NZ_BONS01000019.1"/>
</dbReference>
<accession>A0A8J7GHJ0</accession>
<dbReference type="Proteomes" id="UP000622552">
    <property type="component" value="Unassembled WGS sequence"/>
</dbReference>
<comment type="caution">
    <text evidence="2">The sequence shown here is derived from an EMBL/GenBank/DDBJ whole genome shotgun (WGS) entry which is preliminary data.</text>
</comment>
<dbReference type="GO" id="GO:0030246">
    <property type="term" value="F:carbohydrate binding"/>
    <property type="evidence" value="ECO:0007669"/>
    <property type="project" value="InterPro"/>
</dbReference>
<dbReference type="Gene3D" id="2.70.98.10">
    <property type="match status" value="1"/>
</dbReference>
<dbReference type="EMBL" id="JADOUF010000001">
    <property type="protein sequence ID" value="MBG6140793.1"/>
    <property type="molecule type" value="Genomic_DNA"/>
</dbReference>
<proteinExistence type="predicted"/>
<name>A0A8J7GHJ0_9ACTN</name>
<feature type="domain" description="DUF5107" evidence="1">
    <location>
        <begin position="30"/>
        <end position="296"/>
    </location>
</feature>
<dbReference type="Pfam" id="PF17128">
    <property type="entry name" value="DUF5107"/>
    <property type="match status" value="1"/>
</dbReference>
<evidence type="ECO:0000313" key="2">
    <source>
        <dbReference type="EMBL" id="MBG6140793.1"/>
    </source>
</evidence>
<reference evidence="2" key="1">
    <citation type="submission" date="2020-11" db="EMBL/GenBank/DDBJ databases">
        <title>Sequencing the genomes of 1000 actinobacteria strains.</title>
        <authorList>
            <person name="Klenk H.-P."/>
        </authorList>
    </citation>
    <scope>NUCLEOTIDE SEQUENCE</scope>
    <source>
        <strain evidence="2">DSM 45356</strain>
    </source>
</reference>
<protein>
    <recommendedName>
        <fullName evidence="1">DUF5107 domain-containing protein</fullName>
    </recommendedName>
</protein>
<gene>
    <name evidence="2" type="ORF">IW245_006987</name>
</gene>
<organism evidence="2 3">
    <name type="scientific">Longispora fulva</name>
    <dbReference type="NCBI Taxonomy" id="619741"/>
    <lineage>
        <taxon>Bacteria</taxon>
        <taxon>Bacillati</taxon>
        <taxon>Actinomycetota</taxon>
        <taxon>Actinomycetes</taxon>
        <taxon>Micromonosporales</taxon>
        <taxon>Micromonosporaceae</taxon>
        <taxon>Longispora</taxon>
    </lineage>
</organism>
<dbReference type="AlphaFoldDB" id="A0A8J7GHJ0"/>
<evidence type="ECO:0000259" key="1">
    <source>
        <dbReference type="Pfam" id="PF17128"/>
    </source>
</evidence>
<sequence>MTELTIADMTLPTAGLGPDSPLPALPGLPGHFPYPTQDGYGRELLPGKLRVAVLENEHVRATIALDLGARLWSLEHEGRELLHRNPVFQPGNLALRDAWFAGGVEWNIGTTGHTPLTCAPMHAARVDTTDGPVLRVWEFERVNGTPYQIDFCLPPGSHRLFVHVRITNPTDGTVPVYWWSNIAVPVDCRVVAPADHSYRYDYTRELTLIEAPVHDGHDYSHPAEATHAADYFFKLDTDEPWIAAVGPDGHGLVQQSTARLTGRKLFVWGDSPGGRHWQDWLGGGYAEIQAGLARTQLDHVPLPPGETFAWVEAYGPVGADVGHGWDAARAAVADTLDFRVLRDRLADWPRWWDAPGARLHEGSGWGVLEGAFPGDLGPDQLPWQTLRATGHLPATASPAVPQHSAYWLDLLERSGDRDWHTWYQIGLITARTDPDGATAALRQSVAATPTAWALRALAHLTSSPDDYLAAVELAPDCWQLRAEAGDALLSADRAAEALALAVPGLHGRLDLLELRAALALGDRTRAAGVFARGLVVPNLREGETSLDELWRETHPQVPLPPEFDFRMTA</sequence>